<keyword evidence="6" id="KW-1185">Reference proteome</keyword>
<dbReference type="RefSeq" id="WP_243011794.1">
    <property type="nucleotide sequence ID" value="NZ_JALGAR010000002.1"/>
</dbReference>
<keyword evidence="3" id="KW-0812">Transmembrane</keyword>
<evidence type="ECO:0000256" key="1">
    <source>
        <dbReference type="ARBA" id="ARBA00005445"/>
    </source>
</evidence>
<evidence type="ECO:0000313" key="5">
    <source>
        <dbReference type="EMBL" id="MCI4657990.1"/>
    </source>
</evidence>
<name>A0AA41QVE3_9MICO</name>
<dbReference type="InterPro" id="IPR006311">
    <property type="entry name" value="TAT_signal"/>
</dbReference>
<gene>
    <name evidence="5" type="ORF">MQH31_09240</name>
</gene>
<keyword evidence="2 4" id="KW-0732">Signal</keyword>
<evidence type="ECO:0000256" key="2">
    <source>
        <dbReference type="ARBA" id="ARBA00022729"/>
    </source>
</evidence>
<proteinExistence type="inferred from homology"/>
<dbReference type="Pfam" id="PF11999">
    <property type="entry name" value="Ice_binding"/>
    <property type="match status" value="1"/>
</dbReference>
<sequence length="342" mass="33015">MHLRNLKSSPRRMLVTGAAFALGLLLAAGGAGAAHAAGSVQAVIGLGTLDSFGVLGHTTVTNTGATTITDGDVGLSPGTSVTGFAPVTIDNGVVHATDAQAELAQADLTTAFNDAAGRSPDVSNLNDLAGQTLAPGVYAGGALSLSGTVTLAGSASSVFIFQAASTLITASSSTVAFSGGANACNVFWQVGSSATLGSNSVFAGTILAQTSITAETGATVAGRLLASTGAVTLDSNVITRPSDCAARTAIVASTPTAAQTAAAAAAAQAAAEAAAAEAAAQAAATATPTPSATTPSSTTGPVAELAATGIDIAPVLFGTAVLLGIGLLLVLVGRSRRARQRR</sequence>
<dbReference type="Proteomes" id="UP001165341">
    <property type="component" value="Unassembled WGS sequence"/>
</dbReference>
<organism evidence="5 6">
    <name type="scientific">Cryobacterium zhongshanensis</name>
    <dbReference type="NCBI Taxonomy" id="2928153"/>
    <lineage>
        <taxon>Bacteria</taxon>
        <taxon>Bacillati</taxon>
        <taxon>Actinomycetota</taxon>
        <taxon>Actinomycetes</taxon>
        <taxon>Micrococcales</taxon>
        <taxon>Microbacteriaceae</taxon>
        <taxon>Cryobacterium</taxon>
    </lineage>
</organism>
<keyword evidence="3" id="KW-1133">Transmembrane helix</keyword>
<comment type="caution">
    <text evidence="5">The sequence shown here is derived from an EMBL/GenBank/DDBJ whole genome shotgun (WGS) entry which is preliminary data.</text>
</comment>
<dbReference type="PROSITE" id="PS51318">
    <property type="entry name" value="TAT"/>
    <property type="match status" value="1"/>
</dbReference>
<feature type="signal peptide" evidence="4">
    <location>
        <begin position="1"/>
        <end position="36"/>
    </location>
</feature>
<feature type="chain" id="PRO_5041387808" evidence="4">
    <location>
        <begin position="37"/>
        <end position="342"/>
    </location>
</feature>
<evidence type="ECO:0000313" key="6">
    <source>
        <dbReference type="Proteomes" id="UP001165341"/>
    </source>
</evidence>
<reference evidence="5" key="1">
    <citation type="submission" date="2022-03" db="EMBL/GenBank/DDBJ databases">
        <title>Cryobacterium sp. nov. strain ZS14-85, isolated from Antarctic soil.</title>
        <authorList>
            <person name="Li J."/>
            <person name="Niu G."/>
        </authorList>
    </citation>
    <scope>NUCLEOTIDE SEQUENCE</scope>
    <source>
        <strain evidence="5">ZS14-85</strain>
    </source>
</reference>
<dbReference type="EMBL" id="JALGAR010000002">
    <property type="protein sequence ID" value="MCI4657990.1"/>
    <property type="molecule type" value="Genomic_DNA"/>
</dbReference>
<protein>
    <submittedName>
        <fullName evidence="5">Ice-binding family protein</fullName>
    </submittedName>
</protein>
<evidence type="ECO:0000256" key="4">
    <source>
        <dbReference type="SAM" id="SignalP"/>
    </source>
</evidence>
<feature type="transmembrane region" description="Helical" evidence="3">
    <location>
        <begin position="312"/>
        <end position="332"/>
    </location>
</feature>
<keyword evidence="3" id="KW-0472">Membrane</keyword>
<dbReference type="AlphaFoldDB" id="A0AA41QVE3"/>
<comment type="similarity">
    <text evidence="1">Belongs to the ice-binding protein family.</text>
</comment>
<dbReference type="InterPro" id="IPR021884">
    <property type="entry name" value="Ice-bd_prot"/>
</dbReference>
<evidence type="ECO:0000256" key="3">
    <source>
        <dbReference type="SAM" id="Phobius"/>
    </source>
</evidence>
<accession>A0AA41QVE3</accession>